<dbReference type="CDD" id="cd07247">
    <property type="entry name" value="SgaA_N_like"/>
    <property type="match status" value="1"/>
</dbReference>
<dbReference type="PANTHER" id="PTHR33993:SF14">
    <property type="entry name" value="GB|AAF24581.1"/>
    <property type="match status" value="1"/>
</dbReference>
<dbReference type="SUPFAM" id="SSF54593">
    <property type="entry name" value="Glyoxalase/Bleomycin resistance protein/Dihydroxybiphenyl dioxygenase"/>
    <property type="match status" value="1"/>
</dbReference>
<comment type="caution">
    <text evidence="2">The sequence shown here is derived from an EMBL/GenBank/DDBJ whole genome shotgun (WGS) entry which is preliminary data.</text>
</comment>
<proteinExistence type="predicted"/>
<evidence type="ECO:0000313" key="2">
    <source>
        <dbReference type="EMBL" id="MBS9477262.1"/>
    </source>
</evidence>
<dbReference type="EMBL" id="JAHCQH010000015">
    <property type="protein sequence ID" value="MBS9477262.1"/>
    <property type="molecule type" value="Genomic_DNA"/>
</dbReference>
<dbReference type="Pfam" id="PF00903">
    <property type="entry name" value="Glyoxalase"/>
    <property type="match status" value="1"/>
</dbReference>
<gene>
    <name evidence="2" type="ORF">KIP89_09100</name>
</gene>
<dbReference type="RefSeq" id="WP_213755049.1">
    <property type="nucleotide sequence ID" value="NZ_JAHCQH010000015.1"/>
</dbReference>
<sequence>MVNEPEHGSFIWNELNTHDPEKAKTFYAETLGWSYETMPMEDGTDYAIIVHGGRRVGGIFALTGPDFEGMPDHWMAYVGVDDVDARLARVEAAGGSIIRPAFDVAGVGRIGVMRDSTGAYLAWMTPRM</sequence>
<accession>A0ABS5R6Y5</accession>
<organism evidence="2 3">
    <name type="scientific">Ancylobacter radicis</name>
    <dbReference type="NCBI Taxonomy" id="2836179"/>
    <lineage>
        <taxon>Bacteria</taxon>
        <taxon>Pseudomonadati</taxon>
        <taxon>Pseudomonadota</taxon>
        <taxon>Alphaproteobacteria</taxon>
        <taxon>Hyphomicrobiales</taxon>
        <taxon>Xanthobacteraceae</taxon>
        <taxon>Ancylobacter</taxon>
    </lineage>
</organism>
<dbReference type="InterPro" id="IPR037523">
    <property type="entry name" value="VOC_core"/>
</dbReference>
<dbReference type="InterPro" id="IPR029068">
    <property type="entry name" value="Glyas_Bleomycin-R_OHBP_Dase"/>
</dbReference>
<protein>
    <submittedName>
        <fullName evidence="2">VOC family protein</fullName>
    </submittedName>
</protein>
<dbReference type="InterPro" id="IPR052164">
    <property type="entry name" value="Anthracycline_SecMetBiosynth"/>
</dbReference>
<evidence type="ECO:0000259" key="1">
    <source>
        <dbReference type="PROSITE" id="PS51819"/>
    </source>
</evidence>
<dbReference type="PANTHER" id="PTHR33993">
    <property type="entry name" value="GLYOXALASE-RELATED"/>
    <property type="match status" value="1"/>
</dbReference>
<dbReference type="PROSITE" id="PS51819">
    <property type="entry name" value="VOC"/>
    <property type="match status" value="1"/>
</dbReference>
<name>A0ABS5R6Y5_9HYPH</name>
<dbReference type="Gene3D" id="3.10.180.10">
    <property type="entry name" value="2,3-Dihydroxybiphenyl 1,2-Dioxygenase, domain 1"/>
    <property type="match status" value="1"/>
</dbReference>
<evidence type="ECO:0000313" key="3">
    <source>
        <dbReference type="Proteomes" id="UP001166585"/>
    </source>
</evidence>
<dbReference type="Proteomes" id="UP001166585">
    <property type="component" value="Unassembled WGS sequence"/>
</dbReference>
<reference evidence="2" key="1">
    <citation type="submission" date="2021-05" db="EMBL/GenBank/DDBJ databases">
        <authorList>
            <person name="Sun Q."/>
            <person name="Inoue M."/>
        </authorList>
    </citation>
    <scope>NUCLEOTIDE SEQUENCE</scope>
    <source>
        <strain evidence="2">VKM B-3255</strain>
    </source>
</reference>
<dbReference type="InterPro" id="IPR004360">
    <property type="entry name" value="Glyas_Fos-R_dOase_dom"/>
</dbReference>
<feature type="domain" description="VOC" evidence="1">
    <location>
        <begin position="9"/>
        <end position="126"/>
    </location>
</feature>
<keyword evidence="3" id="KW-1185">Reference proteome</keyword>